<name>H0JW74_9NOCA</name>
<evidence type="ECO:0000256" key="2">
    <source>
        <dbReference type="SAM" id="MobiDB-lite"/>
    </source>
</evidence>
<accession>H0JW74</accession>
<dbReference type="InterPro" id="IPR036629">
    <property type="entry name" value="YjbJ_sf"/>
</dbReference>
<dbReference type="Gene3D" id="1.10.1470.10">
    <property type="entry name" value="YjbJ"/>
    <property type="match status" value="1"/>
</dbReference>
<comment type="caution">
    <text evidence="4">The sequence shown here is derived from an EMBL/GenBank/DDBJ whole genome shotgun (WGS) entry which is preliminary data.</text>
</comment>
<protein>
    <submittedName>
        <fullName evidence="4">CsbD family protein</fullName>
    </submittedName>
</protein>
<sequence length="98" mass="10595">MSKSDTDEPVVFGFRLFGWGTPSEQRSMTQEDPMADFVDKAKHKAEEAGGKIKENTGQATGDRDLEAEGRGDQASSGLKQAGDKVSDAVENVKDAFKK</sequence>
<dbReference type="AlphaFoldDB" id="H0JW74"/>
<evidence type="ECO:0000313" key="4">
    <source>
        <dbReference type="EMBL" id="EHK81625.1"/>
    </source>
</evidence>
<dbReference type="PATRIC" id="fig|1114960.4.peg.4024"/>
<feature type="region of interest" description="Disordered" evidence="2">
    <location>
        <begin position="42"/>
        <end position="98"/>
    </location>
</feature>
<reference evidence="4 5" key="1">
    <citation type="submission" date="2011-12" db="EMBL/GenBank/DDBJ databases">
        <authorList>
            <person name="Kriszt B."/>
            <person name="Tancsics A."/>
            <person name="Cserhati M."/>
            <person name="Toth A."/>
            <person name="Nagy I."/>
            <person name="Horvath B."/>
            <person name="Tamura T."/>
            <person name="Kukolya J."/>
            <person name="Szoboszlay S."/>
        </authorList>
    </citation>
    <scope>NUCLEOTIDE SEQUENCE [LARGE SCALE GENOMIC DNA]</scope>
    <source>
        <strain evidence="4 5">AK37</strain>
    </source>
</reference>
<dbReference type="SUPFAM" id="SSF69047">
    <property type="entry name" value="Hypothetical protein YjbJ"/>
    <property type="match status" value="1"/>
</dbReference>
<comment type="similarity">
    <text evidence="1">Belongs to the UPF0337 (CsbD) family.</text>
</comment>
<dbReference type="InterPro" id="IPR008462">
    <property type="entry name" value="CsbD"/>
</dbReference>
<feature type="compositionally biased region" description="Basic and acidic residues" evidence="2">
    <location>
        <begin position="61"/>
        <end position="71"/>
    </location>
</feature>
<evidence type="ECO:0000313" key="5">
    <source>
        <dbReference type="Proteomes" id="UP000005064"/>
    </source>
</evidence>
<dbReference type="Proteomes" id="UP000005064">
    <property type="component" value="Unassembled WGS sequence"/>
</dbReference>
<feature type="compositionally biased region" description="Basic and acidic residues" evidence="2">
    <location>
        <begin position="81"/>
        <end position="98"/>
    </location>
</feature>
<feature type="domain" description="CsbD-like" evidence="3">
    <location>
        <begin position="39"/>
        <end position="90"/>
    </location>
</feature>
<feature type="compositionally biased region" description="Basic and acidic residues" evidence="2">
    <location>
        <begin position="42"/>
        <end position="54"/>
    </location>
</feature>
<evidence type="ECO:0000256" key="1">
    <source>
        <dbReference type="ARBA" id="ARBA00009129"/>
    </source>
</evidence>
<gene>
    <name evidence="4" type="ORF">AK37_19733</name>
</gene>
<dbReference type="EMBL" id="AHBW01000054">
    <property type="protein sequence ID" value="EHK81625.1"/>
    <property type="molecule type" value="Genomic_DNA"/>
</dbReference>
<evidence type="ECO:0000259" key="3">
    <source>
        <dbReference type="Pfam" id="PF05532"/>
    </source>
</evidence>
<proteinExistence type="inferred from homology"/>
<dbReference type="Pfam" id="PF05532">
    <property type="entry name" value="CsbD"/>
    <property type="match status" value="1"/>
</dbReference>
<organism evidence="4 5">
    <name type="scientific">Rhodococcus pyridinivorans AK37</name>
    <dbReference type="NCBI Taxonomy" id="1114960"/>
    <lineage>
        <taxon>Bacteria</taxon>
        <taxon>Bacillati</taxon>
        <taxon>Actinomycetota</taxon>
        <taxon>Actinomycetes</taxon>
        <taxon>Mycobacteriales</taxon>
        <taxon>Nocardiaceae</taxon>
        <taxon>Rhodococcus</taxon>
    </lineage>
</organism>